<sequence length="118" mass="14020">MGEIEKRLKKIEYHQQLLLEMIQTQSFPAHRLIVKNDLSEEEVEEVFRLCEELSLQFEQQKEEGFVYFNPLLTQFINSLNHKLDPEETIHAFLGQEMYVPLMEILKKSLAIVKKQIKS</sequence>
<proteinExistence type="predicted"/>
<dbReference type="AlphaFoldDB" id="A0A072NHI8"/>
<dbReference type="InterPro" id="IPR015058">
    <property type="entry name" value="DUF1878"/>
</dbReference>
<dbReference type="Pfam" id="PF08963">
    <property type="entry name" value="DUF1878"/>
    <property type="match status" value="1"/>
</dbReference>
<dbReference type="Gene3D" id="1.10.3750.10">
    <property type="entry name" value="YhaI-like"/>
    <property type="match status" value="1"/>
</dbReference>
<dbReference type="InterPro" id="IPR035945">
    <property type="entry name" value="YhaI-like_sf"/>
</dbReference>
<dbReference type="Proteomes" id="UP000027936">
    <property type="component" value="Unassembled WGS sequence"/>
</dbReference>
<organism evidence="1 2">
    <name type="scientific">Schinkia azotoformans MEV2011</name>
    <dbReference type="NCBI Taxonomy" id="1348973"/>
    <lineage>
        <taxon>Bacteria</taxon>
        <taxon>Bacillati</taxon>
        <taxon>Bacillota</taxon>
        <taxon>Bacilli</taxon>
        <taxon>Bacillales</taxon>
        <taxon>Bacillaceae</taxon>
        <taxon>Calidifontibacillus/Schinkia group</taxon>
        <taxon>Schinkia</taxon>
    </lineage>
</organism>
<dbReference type="GeneID" id="89471091"/>
<reference evidence="1 2" key="1">
    <citation type="submission" date="2014-04" db="EMBL/GenBank/DDBJ databases">
        <title>Draft genome sequence of Bacillus azotoformans MEV2011, a (co-) denitrifying strain unable to grow in the presence of oxygen.</title>
        <authorList>
            <person name="Nielsen M."/>
            <person name="Schreiber L."/>
            <person name="Finster K."/>
            <person name="Schramm A."/>
        </authorList>
    </citation>
    <scope>NUCLEOTIDE SEQUENCE [LARGE SCALE GENOMIC DNA]</scope>
    <source>
        <strain evidence="1 2">MEV2011</strain>
    </source>
</reference>
<gene>
    <name evidence="1" type="ORF">M670_04124</name>
</gene>
<name>A0A072NHI8_SCHAZ</name>
<accession>A0A072NHI8</accession>
<dbReference type="SUPFAM" id="SSF109915">
    <property type="entry name" value="Hypothetical protein YhaI"/>
    <property type="match status" value="1"/>
</dbReference>
<evidence type="ECO:0000313" key="2">
    <source>
        <dbReference type="Proteomes" id="UP000027936"/>
    </source>
</evidence>
<evidence type="ECO:0008006" key="3">
    <source>
        <dbReference type="Google" id="ProtNLM"/>
    </source>
</evidence>
<dbReference type="RefSeq" id="WP_003329333.1">
    <property type="nucleotide sequence ID" value="NZ_JJRY01000023.1"/>
</dbReference>
<dbReference type="OrthoDB" id="2353223at2"/>
<comment type="caution">
    <text evidence="1">The sequence shown here is derived from an EMBL/GenBank/DDBJ whole genome shotgun (WGS) entry which is preliminary data.</text>
</comment>
<dbReference type="PATRIC" id="fig|1348973.3.peg.4008"/>
<evidence type="ECO:0000313" key="1">
    <source>
        <dbReference type="EMBL" id="KEF36707.1"/>
    </source>
</evidence>
<dbReference type="EMBL" id="JJRY01000023">
    <property type="protein sequence ID" value="KEF36707.1"/>
    <property type="molecule type" value="Genomic_DNA"/>
</dbReference>
<protein>
    <recommendedName>
        <fullName evidence="3">DUF1878 family protein</fullName>
    </recommendedName>
</protein>